<feature type="compositionally biased region" description="Basic and acidic residues" evidence="1">
    <location>
        <begin position="56"/>
        <end position="65"/>
    </location>
</feature>
<protein>
    <recommendedName>
        <fullName evidence="2">SseB protein N-terminal domain-containing protein</fullName>
    </recommendedName>
</protein>
<name>A0A8J3ZD28_9ACTN</name>
<dbReference type="Proteomes" id="UP000612585">
    <property type="component" value="Unassembled WGS sequence"/>
</dbReference>
<evidence type="ECO:0000259" key="2">
    <source>
        <dbReference type="Pfam" id="PF07179"/>
    </source>
</evidence>
<proteinExistence type="predicted"/>
<feature type="domain" description="SseB protein N-terminal" evidence="2">
    <location>
        <begin position="299"/>
        <end position="402"/>
    </location>
</feature>
<feature type="region of interest" description="Disordered" evidence="1">
    <location>
        <begin position="1"/>
        <end position="193"/>
    </location>
</feature>
<reference evidence="3" key="1">
    <citation type="submission" date="2021-01" db="EMBL/GenBank/DDBJ databases">
        <title>Whole genome shotgun sequence of Virgisporangium aurantiacum NBRC 16421.</title>
        <authorList>
            <person name="Komaki H."/>
            <person name="Tamura T."/>
        </authorList>
    </citation>
    <scope>NUCLEOTIDE SEQUENCE</scope>
    <source>
        <strain evidence="3">NBRC 16421</strain>
    </source>
</reference>
<gene>
    <name evidence="3" type="ORF">Vau01_092420</name>
</gene>
<feature type="region of interest" description="Disordered" evidence="1">
    <location>
        <begin position="225"/>
        <end position="285"/>
    </location>
</feature>
<dbReference type="AlphaFoldDB" id="A0A8J3ZD28"/>
<dbReference type="Pfam" id="PF07179">
    <property type="entry name" value="SseB"/>
    <property type="match status" value="1"/>
</dbReference>
<organism evidence="3 4">
    <name type="scientific">Virgisporangium aurantiacum</name>
    <dbReference type="NCBI Taxonomy" id="175570"/>
    <lineage>
        <taxon>Bacteria</taxon>
        <taxon>Bacillati</taxon>
        <taxon>Actinomycetota</taxon>
        <taxon>Actinomycetes</taxon>
        <taxon>Micromonosporales</taxon>
        <taxon>Micromonosporaceae</taxon>
        <taxon>Virgisporangium</taxon>
    </lineage>
</organism>
<comment type="caution">
    <text evidence="3">The sequence shown here is derived from an EMBL/GenBank/DDBJ whole genome shotgun (WGS) entry which is preliminary data.</text>
</comment>
<evidence type="ECO:0000313" key="4">
    <source>
        <dbReference type="Proteomes" id="UP000612585"/>
    </source>
</evidence>
<evidence type="ECO:0000256" key="1">
    <source>
        <dbReference type="SAM" id="MobiDB-lite"/>
    </source>
</evidence>
<accession>A0A8J3ZD28</accession>
<dbReference type="EMBL" id="BOPG01000070">
    <property type="protein sequence ID" value="GIJ61726.1"/>
    <property type="molecule type" value="Genomic_DNA"/>
</dbReference>
<keyword evidence="4" id="KW-1185">Reference proteome</keyword>
<sequence length="610" mass="64873">MIDTDPGRSAAFARGFGDEREQAAPFVPAPGPVRPSMPDQGWADQAQPDQGWADPGRPDQGRPDQDWAAQGPATVGAGHGSPEGFGAEPSALGAFRSDPGSVAERPAGYEPGLRAAQRPAEVGPEVAPRAFDGEAATVSAERPPPPAFQPVRRDPAFADPSVGAEEQGSAPADSGDVDPDAWPATRTGPALDAEPAMGLGLGARLAALQAQSGGFVVITPDETAEEAPTGTARGIWDPKVPGVPAELDEDETSPGETLTPSPIEADLDVDPEPARAPEPEPEPVVWNYADFPPANTTEEELLEATRSNTSNQMLSTLLLAKVLIQGYSADPAHWPTEEIKGNRYLVAFTSMQRMTAHYEATLPEPEPVRFTTVIAKWPTEEIGFALNPGTPMGRLLGGSEVRGLARSAAEFGLIDADALVAVADAEEASAQTQLIPEKKAAPAPAGSDQPMLMQRTIAAAQVSMYLERGYDRVCGFVHRAGELSHLSKPADLYRALGLVYKDSPFGLDDAEVYVLRWPAHLLSLYRIPYGGQTEEALNAMQGWMIERAPFRGNGFAPSETGDVVSEFKMDSTRLPHGAQLWRLNSDGIETLVALFDADGTRWRRIGSGES</sequence>
<dbReference type="InterPro" id="IPR009839">
    <property type="entry name" value="SseB_N"/>
</dbReference>
<evidence type="ECO:0000313" key="3">
    <source>
        <dbReference type="EMBL" id="GIJ61726.1"/>
    </source>
</evidence>